<keyword evidence="8" id="KW-1185">Reference proteome</keyword>
<dbReference type="InterPro" id="IPR036322">
    <property type="entry name" value="WD40_repeat_dom_sf"/>
</dbReference>
<proteinExistence type="predicted"/>
<dbReference type="EMBL" id="JADWDJ010000005">
    <property type="protein sequence ID" value="KAG5280504.1"/>
    <property type="molecule type" value="Genomic_DNA"/>
</dbReference>
<feature type="repeat" description="WD" evidence="5">
    <location>
        <begin position="156"/>
        <end position="192"/>
    </location>
</feature>
<evidence type="ECO:0000256" key="3">
    <source>
        <dbReference type="ARBA" id="ARBA00022737"/>
    </source>
</evidence>
<dbReference type="PROSITE" id="PS50082">
    <property type="entry name" value="WD_REPEATS_2"/>
    <property type="match status" value="2"/>
</dbReference>
<dbReference type="PRINTS" id="PR00320">
    <property type="entry name" value="GPROTEINBRPT"/>
</dbReference>
<organism evidence="7 8">
    <name type="scientific">Alosa alosa</name>
    <name type="common">allis shad</name>
    <dbReference type="NCBI Taxonomy" id="278164"/>
    <lineage>
        <taxon>Eukaryota</taxon>
        <taxon>Metazoa</taxon>
        <taxon>Chordata</taxon>
        <taxon>Craniata</taxon>
        <taxon>Vertebrata</taxon>
        <taxon>Euteleostomi</taxon>
        <taxon>Actinopterygii</taxon>
        <taxon>Neopterygii</taxon>
        <taxon>Teleostei</taxon>
        <taxon>Clupei</taxon>
        <taxon>Clupeiformes</taxon>
        <taxon>Clupeoidei</taxon>
        <taxon>Clupeidae</taxon>
        <taxon>Alosa</taxon>
    </lineage>
</organism>
<evidence type="ECO:0000256" key="2">
    <source>
        <dbReference type="ARBA" id="ARBA00022574"/>
    </source>
</evidence>
<gene>
    <name evidence="7" type="ORF">AALO_G00060810</name>
</gene>
<dbReference type="InterPro" id="IPR015943">
    <property type="entry name" value="WD40/YVTN_repeat-like_dom_sf"/>
</dbReference>
<evidence type="ECO:0000259" key="6">
    <source>
        <dbReference type="PROSITE" id="PS50225"/>
    </source>
</evidence>
<dbReference type="SUPFAM" id="SSF50978">
    <property type="entry name" value="WD40 repeat-like"/>
    <property type="match status" value="1"/>
</dbReference>
<dbReference type="InterPro" id="IPR020472">
    <property type="entry name" value="WD40_PAC1"/>
</dbReference>
<evidence type="ECO:0000313" key="7">
    <source>
        <dbReference type="EMBL" id="KAG5280504.1"/>
    </source>
</evidence>
<dbReference type="CDD" id="cd00200">
    <property type="entry name" value="WD40"/>
    <property type="match status" value="1"/>
</dbReference>
<dbReference type="SMART" id="SM00320">
    <property type="entry name" value="WD40"/>
    <property type="match status" value="6"/>
</dbReference>
<feature type="repeat" description="WD" evidence="5">
    <location>
        <begin position="200"/>
        <end position="242"/>
    </location>
</feature>
<dbReference type="SMART" id="SM00969">
    <property type="entry name" value="SOCS_box"/>
    <property type="match status" value="1"/>
</dbReference>
<comment type="pathway">
    <text evidence="1">Protein modification; protein ubiquitination.</text>
</comment>
<evidence type="ECO:0000256" key="4">
    <source>
        <dbReference type="ARBA" id="ARBA00022786"/>
    </source>
</evidence>
<dbReference type="InterPro" id="IPR001680">
    <property type="entry name" value="WD40_rpt"/>
</dbReference>
<dbReference type="Pfam" id="PF07525">
    <property type="entry name" value="SOCS_box"/>
    <property type="match status" value="1"/>
</dbReference>
<accession>A0AAV6GZN2</accession>
<dbReference type="Proteomes" id="UP000823561">
    <property type="component" value="Chromosome 5"/>
</dbReference>
<dbReference type="PROSITE" id="PS00678">
    <property type="entry name" value="WD_REPEATS_1"/>
    <property type="match status" value="1"/>
</dbReference>
<reference evidence="7" key="1">
    <citation type="submission" date="2020-10" db="EMBL/GenBank/DDBJ databases">
        <title>Chromosome-scale genome assembly of the Allis shad, Alosa alosa.</title>
        <authorList>
            <person name="Margot Z."/>
            <person name="Christophe K."/>
            <person name="Cabau C."/>
            <person name="Louis A."/>
            <person name="Berthelot C."/>
            <person name="Parey E."/>
            <person name="Roest Crollius H."/>
            <person name="Montfort J."/>
            <person name="Robinson-Rechavi M."/>
            <person name="Bucao C."/>
            <person name="Bouchez O."/>
            <person name="Gislard M."/>
            <person name="Lluch J."/>
            <person name="Milhes M."/>
            <person name="Lampietro C."/>
            <person name="Lopez Roques C."/>
            <person name="Donnadieu C."/>
            <person name="Braasch I."/>
            <person name="Desvignes T."/>
            <person name="Postlethwait J."/>
            <person name="Bobe J."/>
            <person name="Guiguen Y."/>
        </authorList>
    </citation>
    <scope>NUCLEOTIDE SEQUENCE</scope>
    <source>
        <strain evidence="7">M-15738</strain>
        <tissue evidence="7">Blood</tissue>
    </source>
</reference>
<dbReference type="PROSITE" id="PS50225">
    <property type="entry name" value="SOCS"/>
    <property type="match status" value="1"/>
</dbReference>
<dbReference type="Gene3D" id="2.130.10.10">
    <property type="entry name" value="YVTN repeat-like/Quinoprotein amine dehydrogenase"/>
    <property type="match status" value="2"/>
</dbReference>
<dbReference type="Pfam" id="PF00400">
    <property type="entry name" value="WD40"/>
    <property type="match status" value="4"/>
</dbReference>
<dbReference type="InterPro" id="IPR019775">
    <property type="entry name" value="WD40_repeat_CS"/>
</dbReference>
<dbReference type="GO" id="GO:0035556">
    <property type="term" value="P:intracellular signal transduction"/>
    <property type="evidence" value="ECO:0007669"/>
    <property type="project" value="InterPro"/>
</dbReference>
<dbReference type="SMART" id="SM00253">
    <property type="entry name" value="SOCS"/>
    <property type="match status" value="1"/>
</dbReference>
<sequence>MCDLFVPDCPIDNNTKGISDGLVEQLRPIHPQTVRGTAGCETWTVDFSPGGSLFAWSMGYGVVKVLAWPLPNEEGRDNDLDAQLTKKASERTLNCGQTVWGLAFGPRPRKRPGAISHITDGRPLTEDVKMLILATGLNNGIIKIWRISTGEALYDLKGHQSVVRELVFPPNGTLTLVSGSRDKTLRIWDLTSTGRTCHVLSGHRGWVLCCRVSPDSSMIASVCSSDNRVSLWSLRSYTFMKHLAFNKRSAISSCDFSPDGAVLAVGSYSSHNSAGWRVDLWDPYTAELLVMLEDCCSCEPFINSKTIKTLCFSPDGLYLALVVDHRALRLWELGQKTFVMETDLTTFHNELCCTFHPQGGIIATGTRDGHAKFWKARPIVPSLTHLCRAALRFSVSTHQINALPIPHKLLEFLTYRDLPKTQETYCRAHCR</sequence>
<protein>
    <recommendedName>
        <fullName evidence="6">SOCS box domain-containing protein</fullName>
    </recommendedName>
</protein>
<dbReference type="InterPro" id="IPR001496">
    <property type="entry name" value="SOCS_box"/>
</dbReference>
<dbReference type="InterPro" id="IPR036036">
    <property type="entry name" value="SOCS_box-like_dom_sf"/>
</dbReference>
<dbReference type="Gene3D" id="1.10.750.20">
    <property type="entry name" value="SOCS box"/>
    <property type="match status" value="1"/>
</dbReference>
<dbReference type="PANTHER" id="PTHR15622">
    <property type="entry name" value="WD40 REPEAT PROTEIN"/>
    <property type="match status" value="1"/>
</dbReference>
<keyword evidence="4" id="KW-0833">Ubl conjugation pathway</keyword>
<dbReference type="AlphaFoldDB" id="A0AAV6GZN2"/>
<keyword evidence="3" id="KW-0677">Repeat</keyword>
<evidence type="ECO:0000313" key="8">
    <source>
        <dbReference type="Proteomes" id="UP000823561"/>
    </source>
</evidence>
<dbReference type="InterPro" id="IPR051983">
    <property type="entry name" value="WSB_SOCS-box_domain"/>
</dbReference>
<dbReference type="PROSITE" id="PS50294">
    <property type="entry name" value="WD_REPEATS_REGION"/>
    <property type="match status" value="1"/>
</dbReference>
<evidence type="ECO:0000256" key="5">
    <source>
        <dbReference type="PROSITE-ProRule" id="PRU00221"/>
    </source>
</evidence>
<name>A0AAV6GZN2_9TELE</name>
<dbReference type="PANTHER" id="PTHR15622:SF1">
    <property type="entry name" value="WD REPEAT AND SOCS BOX-CONTAINING PROTEIN 2"/>
    <property type="match status" value="1"/>
</dbReference>
<keyword evidence="2 5" id="KW-0853">WD repeat</keyword>
<evidence type="ECO:0000256" key="1">
    <source>
        <dbReference type="ARBA" id="ARBA00004906"/>
    </source>
</evidence>
<feature type="domain" description="SOCS box" evidence="6">
    <location>
        <begin position="380"/>
        <end position="419"/>
    </location>
</feature>
<dbReference type="GO" id="GO:0000209">
    <property type="term" value="P:protein polyubiquitination"/>
    <property type="evidence" value="ECO:0007669"/>
    <property type="project" value="TreeGrafter"/>
</dbReference>
<comment type="caution">
    <text evidence="7">The sequence shown here is derived from an EMBL/GenBank/DDBJ whole genome shotgun (WGS) entry which is preliminary data.</text>
</comment>
<dbReference type="SUPFAM" id="SSF158235">
    <property type="entry name" value="SOCS box-like"/>
    <property type="match status" value="1"/>
</dbReference>